<dbReference type="Pfam" id="PF12937">
    <property type="entry name" value="F-box-like"/>
    <property type="match status" value="1"/>
</dbReference>
<evidence type="ECO:0000259" key="1">
    <source>
        <dbReference type="Pfam" id="PF12937"/>
    </source>
</evidence>
<comment type="caution">
    <text evidence="2">The sequence shown here is derived from an EMBL/GenBank/DDBJ whole genome shotgun (WGS) entry which is preliminary data.</text>
</comment>
<feature type="domain" description="F-box" evidence="1">
    <location>
        <begin position="34"/>
        <end position="68"/>
    </location>
</feature>
<dbReference type="AlphaFoldDB" id="A0A8J5M386"/>
<dbReference type="PANTHER" id="PTHR31215">
    <property type="entry name" value="OS05G0510400 PROTEIN-RELATED"/>
    <property type="match status" value="1"/>
</dbReference>
<sequence>MASIGGPVVEEPIRWRGDSMVANGEEAEGIDHFDLLPDCLLLVVFNLIGDVKDLGRCRVVCRRFNALAQLVESVLVRIISDDPSASLAAGSGGDRSRGFISHLARIILGGIVKPLQALGHMLTPSAAVASTQWSRLSHPSSSTSPMLSDVSHHCPSEILKNFRDIRRLRIEFPAGELGLEDGVLLKWKAEFGSTLDSCVILGAASVLSSTSLSPISSNPGSDSSFQDACMNDDNGSMPESFYSNGNLKLRLFWTISSMIAASARHYVLQPIISEHETLETLELTDVDGQGLLTMGQKQLHEFRVKPSSTAGSSQRTLVPALSMRLWYAPYLELSDGVVLKGATLVAVRPSQDWGSEFVGNRDCGGLTSSSEMCWISSAFKEPYRSAVGMLMKRRSYCLEMNSF</sequence>
<dbReference type="InterPro" id="IPR044809">
    <property type="entry name" value="AUF1-like"/>
</dbReference>
<organism evidence="2 3">
    <name type="scientific">Zingiber officinale</name>
    <name type="common">Ginger</name>
    <name type="synonym">Amomum zingiber</name>
    <dbReference type="NCBI Taxonomy" id="94328"/>
    <lineage>
        <taxon>Eukaryota</taxon>
        <taxon>Viridiplantae</taxon>
        <taxon>Streptophyta</taxon>
        <taxon>Embryophyta</taxon>
        <taxon>Tracheophyta</taxon>
        <taxon>Spermatophyta</taxon>
        <taxon>Magnoliopsida</taxon>
        <taxon>Liliopsida</taxon>
        <taxon>Zingiberales</taxon>
        <taxon>Zingiberaceae</taxon>
        <taxon>Zingiber</taxon>
    </lineage>
</organism>
<proteinExistence type="predicted"/>
<dbReference type="Proteomes" id="UP000734854">
    <property type="component" value="Unassembled WGS sequence"/>
</dbReference>
<dbReference type="EMBL" id="JACMSC010000003">
    <property type="protein sequence ID" value="KAG6530044.1"/>
    <property type="molecule type" value="Genomic_DNA"/>
</dbReference>
<accession>A0A8J5M386</accession>
<gene>
    <name evidence="2" type="ORF">ZIOFF_012265</name>
</gene>
<evidence type="ECO:0000313" key="2">
    <source>
        <dbReference type="EMBL" id="KAG6530044.1"/>
    </source>
</evidence>
<evidence type="ECO:0000313" key="3">
    <source>
        <dbReference type="Proteomes" id="UP000734854"/>
    </source>
</evidence>
<name>A0A8J5M386_ZINOF</name>
<protein>
    <recommendedName>
        <fullName evidence="1">F-box domain-containing protein</fullName>
    </recommendedName>
</protein>
<reference evidence="2 3" key="1">
    <citation type="submission" date="2020-08" db="EMBL/GenBank/DDBJ databases">
        <title>Plant Genome Project.</title>
        <authorList>
            <person name="Zhang R.-G."/>
        </authorList>
    </citation>
    <scope>NUCLEOTIDE SEQUENCE [LARGE SCALE GENOMIC DNA]</scope>
    <source>
        <tissue evidence="2">Rhizome</tissue>
    </source>
</reference>
<dbReference type="OrthoDB" id="660108at2759"/>
<dbReference type="InterPro" id="IPR001810">
    <property type="entry name" value="F-box_dom"/>
</dbReference>
<keyword evidence="3" id="KW-1185">Reference proteome</keyword>